<gene>
    <name evidence="2" type="ordered locus">IALB_2309</name>
</gene>
<keyword evidence="3" id="KW-1185">Reference proteome</keyword>
<dbReference type="Proteomes" id="UP000007394">
    <property type="component" value="Chromosome"/>
</dbReference>
<dbReference type="EMBL" id="CP003418">
    <property type="protein sequence ID" value="AFH50012.1"/>
    <property type="molecule type" value="Genomic_DNA"/>
</dbReference>
<accession>I0AM05</accession>
<name>I0AM05_IGNAJ</name>
<evidence type="ECO:0000313" key="3">
    <source>
        <dbReference type="Proteomes" id="UP000007394"/>
    </source>
</evidence>
<evidence type="ECO:0000256" key="1">
    <source>
        <dbReference type="SAM" id="Phobius"/>
    </source>
</evidence>
<proteinExistence type="predicted"/>
<keyword evidence="1" id="KW-1133">Transmembrane helix</keyword>
<keyword evidence="1" id="KW-0472">Membrane</keyword>
<keyword evidence="1" id="KW-0812">Transmembrane</keyword>
<evidence type="ECO:0000313" key="2">
    <source>
        <dbReference type="EMBL" id="AFH50012.1"/>
    </source>
</evidence>
<reference evidence="2 3" key="1">
    <citation type="journal article" date="2012" name="Front. Microbiol.">
        <title>Complete genome of Ignavibacterium album, a metabolically versatile, flagellated, facultative anaerobe from the phylum Chlorobi.</title>
        <authorList>
            <person name="Liu Z."/>
            <person name="Frigaard N.-U."/>
            <person name="Vogl K."/>
            <person name="Iino T."/>
            <person name="Ohkuma M."/>
            <person name="Overmann J."/>
            <person name="Bryant D.A."/>
        </authorList>
    </citation>
    <scope>NUCLEOTIDE SEQUENCE [LARGE SCALE GENOMIC DNA]</scope>
    <source>
        <strain evidence="3">DSM 19864 / JCM 16511 / NBRC 101810 / Mat9-16</strain>
    </source>
</reference>
<dbReference type="HOGENOM" id="CLU_2382235_0_0_10"/>
<sequence>MEYERLSVPKLFQSDLSHTPGYLFNNIGKSCVTKRKKQVGNKLNPAQKNFIMKNNDSNDSETENKQKEEIRRINLLVSMIALFMILLILMIMFM</sequence>
<organism evidence="2 3">
    <name type="scientific">Ignavibacterium album (strain DSM 19864 / JCM 16511 / NBRC 101810 / Mat9-16)</name>
    <dbReference type="NCBI Taxonomy" id="945713"/>
    <lineage>
        <taxon>Bacteria</taxon>
        <taxon>Pseudomonadati</taxon>
        <taxon>Ignavibacteriota</taxon>
        <taxon>Ignavibacteria</taxon>
        <taxon>Ignavibacteriales</taxon>
        <taxon>Ignavibacteriaceae</taxon>
        <taxon>Ignavibacterium</taxon>
    </lineage>
</organism>
<protein>
    <submittedName>
        <fullName evidence="2">Uncharacterized protein</fullName>
    </submittedName>
</protein>
<dbReference type="AlphaFoldDB" id="I0AM05"/>
<dbReference type="RefSeq" id="WP_014561161.1">
    <property type="nucleotide sequence ID" value="NC_017464.1"/>
</dbReference>
<feature type="transmembrane region" description="Helical" evidence="1">
    <location>
        <begin position="73"/>
        <end position="93"/>
    </location>
</feature>
<dbReference type="KEGG" id="ial:IALB_2309"/>